<dbReference type="PROSITE" id="PS00409">
    <property type="entry name" value="PROKAR_NTER_METHYL"/>
    <property type="match status" value="1"/>
</dbReference>
<evidence type="ECO:0000313" key="4">
    <source>
        <dbReference type="EMBL" id="KGR74032.1"/>
    </source>
</evidence>
<keyword evidence="3" id="KW-0472">Membrane</keyword>
<sequence>MFPLIKTQKGITLIEVLAVLIIISFISILLIGILFNSNKAHKEEVKSNQELSAVSYAFKVVTKDVRKTIYVEYNKANNQYIFETNDGDIVYALIDNTLYRNDQKLVSNIDQFNLNKIDNSIEIKSSKGESTTLYFRGDVFNGTKS</sequence>
<protein>
    <recommendedName>
        <fullName evidence="6">Prepilin-type N-terminal cleavage/methylation domain-containing protein</fullName>
    </recommendedName>
</protein>
<comment type="subcellular location">
    <subcellularLocation>
        <location evidence="1">Cell surface</location>
    </subcellularLocation>
</comment>
<evidence type="ECO:0000256" key="3">
    <source>
        <dbReference type="SAM" id="Phobius"/>
    </source>
</evidence>
<organism evidence="4 5">
    <name type="scientific">Ureibacillus sinduriensis BLB-1 = JCM 15800</name>
    <dbReference type="NCBI Taxonomy" id="1384057"/>
    <lineage>
        <taxon>Bacteria</taxon>
        <taxon>Bacillati</taxon>
        <taxon>Bacillota</taxon>
        <taxon>Bacilli</taxon>
        <taxon>Bacillales</taxon>
        <taxon>Caryophanaceae</taxon>
        <taxon>Ureibacillus</taxon>
    </lineage>
</organism>
<name>A0A0A3IGS4_9BACL</name>
<dbReference type="AlphaFoldDB" id="A0A0A3IGS4"/>
<proteinExistence type="predicted"/>
<dbReference type="Proteomes" id="UP000030408">
    <property type="component" value="Unassembled WGS sequence"/>
</dbReference>
<comment type="caution">
    <text evidence="4">The sequence shown here is derived from an EMBL/GenBank/DDBJ whole genome shotgun (WGS) entry which is preliminary data.</text>
</comment>
<evidence type="ECO:0000313" key="5">
    <source>
        <dbReference type="Proteomes" id="UP000030408"/>
    </source>
</evidence>
<reference evidence="4 5" key="1">
    <citation type="submission" date="2014-02" db="EMBL/GenBank/DDBJ databases">
        <title>Draft genome sequence of Lysinibacillus sinduriensis JCM 15800.</title>
        <authorList>
            <person name="Zhang F."/>
            <person name="Wang G."/>
            <person name="Zhang L."/>
        </authorList>
    </citation>
    <scope>NUCLEOTIDE SEQUENCE [LARGE SCALE GENOMIC DNA]</scope>
    <source>
        <strain evidence="4 5">JCM 15800</strain>
    </source>
</reference>
<keyword evidence="3" id="KW-1133">Transmembrane helix</keyword>
<evidence type="ECO:0008006" key="6">
    <source>
        <dbReference type="Google" id="ProtNLM"/>
    </source>
</evidence>
<dbReference type="RefSeq" id="WP_036203357.1">
    <property type="nucleotide sequence ID" value="NZ_AVCY01000001.1"/>
</dbReference>
<dbReference type="EMBL" id="JPVO01000055">
    <property type="protein sequence ID" value="KGR74032.1"/>
    <property type="molecule type" value="Genomic_DNA"/>
</dbReference>
<dbReference type="eggNOG" id="ENOG5033NJV">
    <property type="taxonomic scope" value="Bacteria"/>
</dbReference>
<evidence type="ECO:0000256" key="2">
    <source>
        <dbReference type="ARBA" id="ARBA00023287"/>
    </source>
</evidence>
<feature type="transmembrane region" description="Helical" evidence="3">
    <location>
        <begin position="12"/>
        <end position="35"/>
    </location>
</feature>
<dbReference type="STRING" id="1384057.CD33_18720"/>
<evidence type="ECO:0000256" key="1">
    <source>
        <dbReference type="ARBA" id="ARBA00004241"/>
    </source>
</evidence>
<keyword evidence="2" id="KW-0178">Competence</keyword>
<keyword evidence="3" id="KW-0812">Transmembrane</keyword>
<dbReference type="GO" id="GO:0009986">
    <property type="term" value="C:cell surface"/>
    <property type="evidence" value="ECO:0007669"/>
    <property type="project" value="UniProtKB-SubCell"/>
</dbReference>
<keyword evidence="5" id="KW-1185">Reference proteome</keyword>
<dbReference type="InterPro" id="IPR012902">
    <property type="entry name" value="N_methyl_site"/>
</dbReference>
<accession>A0A0A3IGS4</accession>
<gene>
    <name evidence="4" type="ORF">CD33_18720</name>
</gene>
<dbReference type="GO" id="GO:0030420">
    <property type="term" value="P:establishment of competence for transformation"/>
    <property type="evidence" value="ECO:0007669"/>
    <property type="project" value="UniProtKB-KW"/>
</dbReference>